<protein>
    <recommendedName>
        <fullName evidence="4">Tetratricopeptide repeat protein</fullName>
    </recommendedName>
</protein>
<evidence type="ECO:0000313" key="3">
    <source>
        <dbReference type="Proteomes" id="UP000194003"/>
    </source>
</evidence>
<dbReference type="Gene3D" id="1.25.40.10">
    <property type="entry name" value="Tetratricopeptide repeat domain"/>
    <property type="match status" value="1"/>
</dbReference>
<gene>
    <name evidence="2" type="ORF">MAIT1_01730</name>
</gene>
<organism evidence="2 3">
    <name type="scientific">Magnetofaba australis IT-1</name>
    <dbReference type="NCBI Taxonomy" id="1434232"/>
    <lineage>
        <taxon>Bacteria</taxon>
        <taxon>Pseudomonadati</taxon>
        <taxon>Pseudomonadota</taxon>
        <taxon>Magnetococcia</taxon>
        <taxon>Magnetococcales</taxon>
        <taxon>Magnetococcaceae</taxon>
        <taxon>Magnetofaba</taxon>
    </lineage>
</organism>
<dbReference type="STRING" id="1434232.MAIT1_01730"/>
<sequence>MAQMLPEPLQRMLATLQPGSGAPAGREALSGQSGGAKPQPGAQEPPMALDEVAIKLPEKPFHIALSSDAPALDEVAQAQLAIASGRVEAAEARLRKLHAAYPKLEAPLVALADLLLRQERWAELRQLMESDTDMAESSPPLIFAYARALWATGQTSRATLLLAGSERINPSEHPNHYSLLAAIYQRTGRPMRAARLYRTLLSSHPPEGRWWLGLALAEEKRGAQAAARKAYAALLSMPNPTVGGGALQYAQRRLAALDQQDPP</sequence>
<accession>A0A1Y2K129</accession>
<evidence type="ECO:0000313" key="2">
    <source>
        <dbReference type="EMBL" id="OSM01708.1"/>
    </source>
</evidence>
<evidence type="ECO:0000256" key="1">
    <source>
        <dbReference type="SAM" id="MobiDB-lite"/>
    </source>
</evidence>
<dbReference type="Proteomes" id="UP000194003">
    <property type="component" value="Unassembled WGS sequence"/>
</dbReference>
<proteinExistence type="predicted"/>
<comment type="caution">
    <text evidence="2">The sequence shown here is derived from an EMBL/GenBank/DDBJ whole genome shotgun (WGS) entry which is preliminary data.</text>
</comment>
<feature type="region of interest" description="Disordered" evidence="1">
    <location>
        <begin position="1"/>
        <end position="45"/>
    </location>
</feature>
<dbReference type="AlphaFoldDB" id="A0A1Y2K129"/>
<name>A0A1Y2K129_9PROT</name>
<evidence type="ECO:0008006" key="4">
    <source>
        <dbReference type="Google" id="ProtNLM"/>
    </source>
</evidence>
<reference evidence="2 3" key="1">
    <citation type="journal article" date="2016" name="BMC Genomics">
        <title>Combined genomic and structural analyses of a cultured magnetotactic bacterium reveals its niche adaptation to a dynamic environment.</title>
        <authorList>
            <person name="Araujo A.C."/>
            <person name="Morillo V."/>
            <person name="Cypriano J."/>
            <person name="Teixeira L.C."/>
            <person name="Leao P."/>
            <person name="Lyra S."/>
            <person name="Almeida L.G."/>
            <person name="Bazylinski D.A."/>
            <person name="Vasconcellos A.T."/>
            <person name="Abreu F."/>
            <person name="Lins U."/>
        </authorList>
    </citation>
    <scope>NUCLEOTIDE SEQUENCE [LARGE SCALE GENOMIC DNA]</scope>
    <source>
        <strain evidence="2 3">IT-1</strain>
    </source>
</reference>
<keyword evidence="3" id="KW-1185">Reference proteome</keyword>
<dbReference type="SUPFAM" id="SSF48452">
    <property type="entry name" value="TPR-like"/>
    <property type="match status" value="1"/>
</dbReference>
<dbReference type="EMBL" id="LVJN01000020">
    <property type="protein sequence ID" value="OSM01708.1"/>
    <property type="molecule type" value="Genomic_DNA"/>
</dbReference>
<dbReference type="InterPro" id="IPR011990">
    <property type="entry name" value="TPR-like_helical_dom_sf"/>
</dbReference>
<dbReference type="Pfam" id="PF13432">
    <property type="entry name" value="TPR_16"/>
    <property type="match status" value="1"/>
</dbReference>